<dbReference type="PANTHER" id="PTHR47338:SF9">
    <property type="entry name" value="ZN(II)2CYS6 TRANSCRIPTION FACTOR (EUROFUNG)"/>
    <property type="match status" value="1"/>
</dbReference>
<evidence type="ECO:0000256" key="4">
    <source>
        <dbReference type="ARBA" id="ARBA00023163"/>
    </source>
</evidence>
<name>A0AAD9W290_PHOAM</name>
<dbReference type="GO" id="GO:0000981">
    <property type="term" value="F:DNA-binding transcription factor activity, RNA polymerase II-specific"/>
    <property type="evidence" value="ECO:0007669"/>
    <property type="project" value="InterPro"/>
</dbReference>
<evidence type="ECO:0000256" key="5">
    <source>
        <dbReference type="ARBA" id="ARBA00023242"/>
    </source>
</evidence>
<dbReference type="PANTHER" id="PTHR47338">
    <property type="entry name" value="ZN(II)2CYS6 TRANSCRIPTION FACTOR (EUROFUNG)-RELATED"/>
    <property type="match status" value="1"/>
</dbReference>
<keyword evidence="8" id="KW-1185">Reference proteome</keyword>
<evidence type="ECO:0000256" key="2">
    <source>
        <dbReference type="ARBA" id="ARBA00022723"/>
    </source>
</evidence>
<evidence type="ECO:0008006" key="9">
    <source>
        <dbReference type="Google" id="ProtNLM"/>
    </source>
</evidence>
<keyword evidence="4" id="KW-0804">Transcription</keyword>
<sequence>MADMSHRLAMERIAQGDVQLSTLQTLCLLSMVDFTGGRTLRALMSCDHALQLLQKLIWFTSPSERKLLVQNHEFVACVQSLITLRNLHAAGCSTTIGNLPRSVNTSSNSQLTNNPLLLSARSDKEDDILVFTNQLAEVWQMASCYAACPADSNTPPPWTSESDYSYIMSRHLDIDSRVPMKYRFHENNFQDREPAELHEQRGYWGPWLFVQFVYAAIPCLLNHPFLLSMRLRNFRHTMPQSFIQQSFEQITRHAGWIMYFLDVLESKSFQISDPVLGHCVAIIATIHLQHSFVRNDTLRTRAQNGFEKCMTFLRRMGRIWPNIAVMANKLQRLQQSIVVVVDVSVSGMDGHRSEGPDAQTWSIDAALLWEILVYEKAGCCSLPENLSSVFGDSLLPKSPTPETSAQEGKTEFDLIGSEGIAGHKTVHRQTPLHAPGQSAWTLDSIPPLQRGTPVPDVAHTESSPTILETMGGSQAQQGFFLGADDYGRTIDAWLDLDLVP</sequence>
<dbReference type="CDD" id="cd12148">
    <property type="entry name" value="fungal_TF_MHR"/>
    <property type="match status" value="1"/>
</dbReference>
<organism evidence="7 8">
    <name type="scientific">Phomopsis amygdali</name>
    <name type="common">Fusicoccum amygdali</name>
    <dbReference type="NCBI Taxonomy" id="1214568"/>
    <lineage>
        <taxon>Eukaryota</taxon>
        <taxon>Fungi</taxon>
        <taxon>Dikarya</taxon>
        <taxon>Ascomycota</taxon>
        <taxon>Pezizomycotina</taxon>
        <taxon>Sordariomycetes</taxon>
        <taxon>Sordariomycetidae</taxon>
        <taxon>Diaporthales</taxon>
        <taxon>Diaporthaceae</taxon>
        <taxon>Diaporthe</taxon>
    </lineage>
</organism>
<dbReference type="Proteomes" id="UP001265746">
    <property type="component" value="Unassembled WGS sequence"/>
</dbReference>
<dbReference type="GO" id="GO:0005634">
    <property type="term" value="C:nucleus"/>
    <property type="evidence" value="ECO:0007669"/>
    <property type="project" value="UniProtKB-SubCell"/>
</dbReference>
<dbReference type="InterPro" id="IPR050815">
    <property type="entry name" value="TF_fung"/>
</dbReference>
<accession>A0AAD9W290</accession>
<keyword evidence="2" id="KW-0479">Metal-binding</keyword>
<dbReference type="EMBL" id="JAUJFL010000006">
    <property type="protein sequence ID" value="KAK2601378.1"/>
    <property type="molecule type" value="Genomic_DNA"/>
</dbReference>
<reference evidence="7" key="1">
    <citation type="submission" date="2023-06" db="EMBL/GenBank/DDBJ databases">
        <authorList>
            <person name="Noh H."/>
        </authorList>
    </citation>
    <scope>NUCLEOTIDE SEQUENCE</scope>
    <source>
        <strain evidence="7">DUCC20226</strain>
    </source>
</reference>
<protein>
    <recommendedName>
        <fullName evidence="9">Transcription factor domain-containing protein</fullName>
    </recommendedName>
</protein>
<feature type="region of interest" description="Disordered" evidence="6">
    <location>
        <begin position="429"/>
        <end position="463"/>
    </location>
</feature>
<dbReference type="GO" id="GO:0046872">
    <property type="term" value="F:metal ion binding"/>
    <property type="evidence" value="ECO:0007669"/>
    <property type="project" value="UniProtKB-KW"/>
</dbReference>
<keyword evidence="3" id="KW-0805">Transcription regulation</keyword>
<evidence type="ECO:0000313" key="8">
    <source>
        <dbReference type="Proteomes" id="UP001265746"/>
    </source>
</evidence>
<keyword evidence="5" id="KW-0539">Nucleus</keyword>
<evidence type="ECO:0000256" key="1">
    <source>
        <dbReference type="ARBA" id="ARBA00004123"/>
    </source>
</evidence>
<proteinExistence type="predicted"/>
<comment type="subcellular location">
    <subcellularLocation>
        <location evidence="1">Nucleus</location>
    </subcellularLocation>
</comment>
<evidence type="ECO:0000256" key="3">
    <source>
        <dbReference type="ARBA" id="ARBA00023015"/>
    </source>
</evidence>
<dbReference type="AlphaFoldDB" id="A0AAD9W290"/>
<gene>
    <name evidence="7" type="ORF">N8I77_010833</name>
</gene>
<evidence type="ECO:0000313" key="7">
    <source>
        <dbReference type="EMBL" id="KAK2601378.1"/>
    </source>
</evidence>
<comment type="caution">
    <text evidence="7">The sequence shown here is derived from an EMBL/GenBank/DDBJ whole genome shotgun (WGS) entry which is preliminary data.</text>
</comment>
<evidence type="ECO:0000256" key="6">
    <source>
        <dbReference type="SAM" id="MobiDB-lite"/>
    </source>
</evidence>